<comment type="similarity">
    <text evidence="7">Belongs to the MAL family.</text>
</comment>
<dbReference type="GO" id="GO:0042552">
    <property type="term" value="P:myelination"/>
    <property type="evidence" value="ECO:0007669"/>
    <property type="project" value="TreeGrafter"/>
</dbReference>
<dbReference type="PRINTS" id="PR01884">
    <property type="entry name" value="MALPROTEIN"/>
</dbReference>
<evidence type="ECO:0000256" key="5">
    <source>
        <dbReference type="ARBA" id="ARBA00022989"/>
    </source>
</evidence>
<sequence length="172" mass="18529">MASVNTHATTATTATTTQRVASVTCTCNFNYLRSADGILAIVELVSGFLVWALISDTNFSVKGQYIWVMLVAVLFWILTALLFIFELTALHCRIPHFRVIVFSINAIGSVLYLSAFIANAASVTVPQIVNNWAASAFFAALTTIAYILSALLGFATLKGLSMPLARSREAAS</sequence>
<dbReference type="GO" id="GO:0016324">
    <property type="term" value="C:apical plasma membrane"/>
    <property type="evidence" value="ECO:0007669"/>
    <property type="project" value="UniProtKB-SubCell"/>
</dbReference>
<dbReference type="InterPro" id="IPR050578">
    <property type="entry name" value="MARVEL-CKLF_proteins"/>
</dbReference>
<gene>
    <name evidence="15" type="primary">LOC116956155</name>
</gene>
<evidence type="ECO:0000256" key="11">
    <source>
        <dbReference type="PROSITE-ProRule" id="PRU00581"/>
    </source>
</evidence>
<comment type="subunit">
    <text evidence="2">Forms oligomers.</text>
</comment>
<accession>A0AAJ7XGG0</accession>
<evidence type="ECO:0000256" key="9">
    <source>
        <dbReference type="ARBA" id="ARBA00050024"/>
    </source>
</evidence>
<feature type="domain" description="MARVEL" evidence="13">
    <location>
        <begin position="31"/>
        <end position="158"/>
    </location>
</feature>
<dbReference type="InterPro" id="IPR013295">
    <property type="entry name" value="MAL"/>
</dbReference>
<keyword evidence="14" id="KW-1185">Reference proteome</keyword>
<evidence type="ECO:0000256" key="10">
    <source>
        <dbReference type="ARBA" id="ARBA00050050"/>
    </source>
</evidence>
<keyword evidence="5 12" id="KW-1133">Transmembrane helix</keyword>
<dbReference type="GO" id="GO:0043209">
    <property type="term" value="C:myelin sheath"/>
    <property type="evidence" value="ECO:0007669"/>
    <property type="project" value="UniProtKB-SubCell"/>
</dbReference>
<keyword evidence="6 11" id="KW-0472">Membrane</keyword>
<evidence type="ECO:0000313" key="14">
    <source>
        <dbReference type="Proteomes" id="UP001318040"/>
    </source>
</evidence>
<dbReference type="PROSITE" id="PS51225">
    <property type="entry name" value="MARVEL"/>
    <property type="match status" value="1"/>
</dbReference>
<dbReference type="PANTHER" id="PTHR22776:SF9">
    <property type="entry name" value="PLASMOLIPIN"/>
    <property type="match status" value="1"/>
</dbReference>
<comment type="subcellular location">
    <subcellularLocation>
        <location evidence="1">Apical cell membrane</location>
        <topology evidence="1">Multi-pass membrane protein</topology>
    </subcellularLocation>
    <subcellularLocation>
        <location evidence="8">Myelin membrane</location>
        <topology evidence="8">Multi-pass membrane protein</topology>
    </subcellularLocation>
</comment>
<evidence type="ECO:0000256" key="1">
    <source>
        <dbReference type="ARBA" id="ARBA00004424"/>
    </source>
</evidence>
<dbReference type="GO" id="GO:0019911">
    <property type="term" value="F:structural constituent of myelin sheath"/>
    <property type="evidence" value="ECO:0007669"/>
    <property type="project" value="TreeGrafter"/>
</dbReference>
<feature type="transmembrane region" description="Helical" evidence="12">
    <location>
        <begin position="37"/>
        <end position="54"/>
    </location>
</feature>
<reference evidence="15" key="1">
    <citation type="submission" date="2025-08" db="UniProtKB">
        <authorList>
            <consortium name="RefSeq"/>
        </authorList>
    </citation>
    <scope>IDENTIFICATION</scope>
    <source>
        <tissue evidence="15">Sperm</tissue>
    </source>
</reference>
<evidence type="ECO:0000256" key="4">
    <source>
        <dbReference type="ARBA" id="ARBA00022692"/>
    </source>
</evidence>
<evidence type="ECO:0000256" key="7">
    <source>
        <dbReference type="ARBA" id="ARBA00034721"/>
    </source>
</evidence>
<evidence type="ECO:0000313" key="15">
    <source>
        <dbReference type="RefSeq" id="XP_032833526.1"/>
    </source>
</evidence>
<keyword evidence="4 11" id="KW-0812">Transmembrane</keyword>
<dbReference type="RefSeq" id="XP_032833526.1">
    <property type="nucleotide sequence ID" value="XM_032977635.1"/>
</dbReference>
<proteinExistence type="inferred from homology"/>
<evidence type="ECO:0000256" key="2">
    <source>
        <dbReference type="ARBA" id="ARBA00011815"/>
    </source>
</evidence>
<dbReference type="AlphaFoldDB" id="A0AAJ7XGG0"/>
<dbReference type="InterPro" id="IPR008253">
    <property type="entry name" value="Marvel"/>
</dbReference>
<evidence type="ECO:0000256" key="12">
    <source>
        <dbReference type="SAM" id="Phobius"/>
    </source>
</evidence>
<dbReference type="PANTHER" id="PTHR22776">
    <property type="entry name" value="MARVEL-CONTAINING POTENTIAL LIPID RAFT-ASSOCIATED PROTEIN"/>
    <property type="match status" value="1"/>
</dbReference>
<dbReference type="KEGG" id="pmrn:116956155"/>
<keyword evidence="3" id="KW-1003">Cell membrane</keyword>
<dbReference type="Proteomes" id="UP001318040">
    <property type="component" value="Chromosome 63"/>
</dbReference>
<evidence type="ECO:0000256" key="3">
    <source>
        <dbReference type="ARBA" id="ARBA00022475"/>
    </source>
</evidence>
<feature type="transmembrane region" description="Helical" evidence="12">
    <location>
        <begin position="66"/>
        <end position="85"/>
    </location>
</feature>
<evidence type="ECO:0000256" key="6">
    <source>
        <dbReference type="ARBA" id="ARBA00023136"/>
    </source>
</evidence>
<name>A0AAJ7XGG0_PETMA</name>
<organism evidence="14 15">
    <name type="scientific">Petromyzon marinus</name>
    <name type="common">Sea lamprey</name>
    <dbReference type="NCBI Taxonomy" id="7757"/>
    <lineage>
        <taxon>Eukaryota</taxon>
        <taxon>Metazoa</taxon>
        <taxon>Chordata</taxon>
        <taxon>Craniata</taxon>
        <taxon>Vertebrata</taxon>
        <taxon>Cyclostomata</taxon>
        <taxon>Hyperoartia</taxon>
        <taxon>Petromyzontiformes</taxon>
        <taxon>Petromyzontidae</taxon>
        <taxon>Petromyzon</taxon>
    </lineage>
</organism>
<evidence type="ECO:0000259" key="13">
    <source>
        <dbReference type="PROSITE" id="PS51225"/>
    </source>
</evidence>
<evidence type="ECO:0000256" key="8">
    <source>
        <dbReference type="ARBA" id="ARBA00049979"/>
    </source>
</evidence>
<feature type="transmembrane region" description="Helical" evidence="12">
    <location>
        <begin position="97"/>
        <end position="120"/>
    </location>
</feature>
<feature type="transmembrane region" description="Helical" evidence="12">
    <location>
        <begin position="132"/>
        <end position="157"/>
    </location>
</feature>
<protein>
    <recommendedName>
        <fullName evidence="9">Plasmolipin</fullName>
    </recommendedName>
    <alternativeName>
        <fullName evidence="10">Plasma membrane proteolipid</fullName>
    </alternativeName>
</protein>
<dbReference type="Pfam" id="PF01284">
    <property type="entry name" value="MARVEL"/>
    <property type="match status" value="1"/>
</dbReference>